<dbReference type="Gene3D" id="1.25.40.20">
    <property type="entry name" value="Ankyrin repeat-containing domain"/>
    <property type="match status" value="1"/>
</dbReference>
<feature type="repeat" description="ANK" evidence="1">
    <location>
        <begin position="237"/>
        <end position="269"/>
    </location>
</feature>
<evidence type="ECO:0000313" key="5">
    <source>
        <dbReference type="Proteomes" id="UP000653454"/>
    </source>
</evidence>
<comment type="caution">
    <text evidence="4">The sequence shown here is derived from an EMBL/GenBank/DDBJ whole genome shotgun (WGS) entry which is preliminary data.</text>
</comment>
<feature type="repeat" description="ANK" evidence="1">
    <location>
        <begin position="336"/>
        <end position="369"/>
    </location>
</feature>
<dbReference type="Pfam" id="PF00023">
    <property type="entry name" value="Ank"/>
    <property type="match status" value="1"/>
</dbReference>
<dbReference type="InterPro" id="IPR013783">
    <property type="entry name" value="Ig-like_fold"/>
</dbReference>
<dbReference type="PROSITE" id="PS50853">
    <property type="entry name" value="FN3"/>
    <property type="match status" value="1"/>
</dbReference>
<reference evidence="4" key="1">
    <citation type="submission" date="2020-11" db="EMBL/GenBank/DDBJ databases">
        <authorList>
            <person name="Whiteford S."/>
        </authorList>
    </citation>
    <scope>NUCLEOTIDE SEQUENCE</scope>
</reference>
<dbReference type="CDD" id="cd00063">
    <property type="entry name" value="FN3"/>
    <property type="match status" value="1"/>
</dbReference>
<accession>A0A8S4G776</accession>
<evidence type="ECO:0000313" key="4">
    <source>
        <dbReference type="EMBL" id="CAG9134828.1"/>
    </source>
</evidence>
<dbReference type="AlphaFoldDB" id="A0A8S4G776"/>
<dbReference type="EMBL" id="CAJHNJ030000086">
    <property type="protein sequence ID" value="CAG9134828.1"/>
    <property type="molecule type" value="Genomic_DNA"/>
</dbReference>
<gene>
    <name evidence="4" type="ORF">PLXY2_LOCUS13043</name>
</gene>
<proteinExistence type="predicted"/>
<dbReference type="SUPFAM" id="SSF48403">
    <property type="entry name" value="Ankyrin repeat"/>
    <property type="match status" value="1"/>
</dbReference>
<dbReference type="PROSITE" id="PS50088">
    <property type="entry name" value="ANK_REPEAT"/>
    <property type="match status" value="3"/>
</dbReference>
<dbReference type="InterPro" id="IPR003961">
    <property type="entry name" value="FN3_dom"/>
</dbReference>
<dbReference type="Proteomes" id="UP000653454">
    <property type="component" value="Unassembled WGS sequence"/>
</dbReference>
<dbReference type="GO" id="GO:0042981">
    <property type="term" value="P:regulation of apoptotic process"/>
    <property type="evidence" value="ECO:0007669"/>
    <property type="project" value="TreeGrafter"/>
</dbReference>
<evidence type="ECO:0000256" key="1">
    <source>
        <dbReference type="PROSITE-ProRule" id="PRU00023"/>
    </source>
</evidence>
<dbReference type="GO" id="GO:0005634">
    <property type="term" value="C:nucleus"/>
    <property type="evidence" value="ECO:0007669"/>
    <property type="project" value="TreeGrafter"/>
</dbReference>
<dbReference type="PANTHER" id="PTHR24183:SF1">
    <property type="entry name" value="FIBRONECTIN TYPE 3 AND ANKYRIN REPEAT DOMAINS PROTEIN 1"/>
    <property type="match status" value="1"/>
</dbReference>
<feature type="domain" description="Fibronectin type-III" evidence="3">
    <location>
        <begin position="15"/>
        <end position="109"/>
    </location>
</feature>
<keyword evidence="1" id="KW-0040">ANK repeat</keyword>
<dbReference type="PROSITE" id="PS50297">
    <property type="entry name" value="ANK_REP_REGION"/>
    <property type="match status" value="3"/>
</dbReference>
<evidence type="ECO:0000259" key="3">
    <source>
        <dbReference type="PROSITE" id="PS50853"/>
    </source>
</evidence>
<feature type="repeat" description="ANK" evidence="1">
    <location>
        <begin position="270"/>
        <end position="302"/>
    </location>
</feature>
<sequence>MDLQTFLTQTFKSWSPDPPEQISRTQHDVTLSWAPGPWRFVEDQLLYQVERREKIPAWVLVYSGGKTTKTIENLAPSQPHKFRLKVLLKSSAVNNLSQLAIDHFGSEEAVYKHFSQEVENYNDDDNICGDDKGNARNHSRGDGSDTKSSDNLNENENKFIPNGTGDHQVKQVVSTVHSSQSHPWLESRYSGQVWTATDSEGASVVCFCMAVRCGYLKQIQQMLEERPPLLEVINSVNGMTPLITAVRKGDTPTVRLLLSSGAAVDARSSSGQTALQLALYCRRTGIAQLLLERGADIAIRDLNGLRAEHYAVDSNSLESVQLVYCGGGQLEVKDNRGWTPLFRAVLQGADIEIIEDLIKRGADTRVVDVAGLTIADAARLLEGKSYPRDAVVRLVDPSYPHEQAVTHFTRLTRKIHSMQTLFK</sequence>
<dbReference type="PANTHER" id="PTHR24183">
    <property type="entry name" value="FIBRONECTIN TYPE 3 AND ANKYRIN REPEAT DOMAINS PROTEIN 1"/>
    <property type="match status" value="1"/>
</dbReference>
<keyword evidence="5" id="KW-1185">Reference proteome</keyword>
<dbReference type="SMART" id="SM00248">
    <property type="entry name" value="ANK"/>
    <property type="match status" value="4"/>
</dbReference>
<dbReference type="Gene3D" id="2.60.40.10">
    <property type="entry name" value="Immunoglobulins"/>
    <property type="match status" value="1"/>
</dbReference>
<dbReference type="Pfam" id="PF12796">
    <property type="entry name" value="Ank_2"/>
    <property type="match status" value="1"/>
</dbReference>
<evidence type="ECO:0000256" key="2">
    <source>
        <dbReference type="SAM" id="MobiDB-lite"/>
    </source>
</evidence>
<dbReference type="InterPro" id="IPR002110">
    <property type="entry name" value="Ankyrin_rpt"/>
</dbReference>
<dbReference type="InterPro" id="IPR036116">
    <property type="entry name" value="FN3_sf"/>
</dbReference>
<protein>
    <submittedName>
        <fullName evidence="4">(diamondback moth) hypothetical protein</fullName>
    </submittedName>
</protein>
<feature type="compositionally biased region" description="Basic and acidic residues" evidence="2">
    <location>
        <begin position="129"/>
        <end position="148"/>
    </location>
</feature>
<organism evidence="4 5">
    <name type="scientific">Plutella xylostella</name>
    <name type="common">Diamondback moth</name>
    <name type="synonym">Plutella maculipennis</name>
    <dbReference type="NCBI Taxonomy" id="51655"/>
    <lineage>
        <taxon>Eukaryota</taxon>
        <taxon>Metazoa</taxon>
        <taxon>Ecdysozoa</taxon>
        <taxon>Arthropoda</taxon>
        <taxon>Hexapoda</taxon>
        <taxon>Insecta</taxon>
        <taxon>Pterygota</taxon>
        <taxon>Neoptera</taxon>
        <taxon>Endopterygota</taxon>
        <taxon>Lepidoptera</taxon>
        <taxon>Glossata</taxon>
        <taxon>Ditrysia</taxon>
        <taxon>Yponomeutoidea</taxon>
        <taxon>Plutellidae</taxon>
        <taxon>Plutella</taxon>
    </lineage>
</organism>
<feature type="region of interest" description="Disordered" evidence="2">
    <location>
        <begin position="122"/>
        <end position="165"/>
    </location>
</feature>
<name>A0A8S4G776_PLUXY</name>
<dbReference type="InterPro" id="IPR036770">
    <property type="entry name" value="Ankyrin_rpt-contain_sf"/>
</dbReference>
<dbReference type="SUPFAM" id="SSF49265">
    <property type="entry name" value="Fibronectin type III"/>
    <property type="match status" value="1"/>
</dbReference>